<dbReference type="Pfam" id="PF09731">
    <property type="entry name" value="Mitofilin"/>
    <property type="match status" value="1"/>
</dbReference>
<evidence type="ECO:0000256" key="1">
    <source>
        <dbReference type="ARBA" id="ARBA00004273"/>
    </source>
</evidence>
<gene>
    <name evidence="8" type="ORF">ACAT0790_LOCUS49549</name>
</gene>
<evidence type="ECO:0000256" key="7">
    <source>
        <dbReference type="ARBA" id="ARBA00023136"/>
    </source>
</evidence>
<evidence type="ECO:0000256" key="4">
    <source>
        <dbReference type="ARBA" id="ARBA00022792"/>
    </source>
</evidence>
<evidence type="ECO:0000256" key="2">
    <source>
        <dbReference type="ARBA" id="ARBA00010877"/>
    </source>
</evidence>
<keyword evidence="4" id="KW-0999">Mitochondrion inner membrane</keyword>
<comment type="subcellular location">
    <subcellularLocation>
        <location evidence="1">Mitochondrion inner membrane</location>
    </subcellularLocation>
</comment>
<organism evidence="8">
    <name type="scientific">Alexandrium catenella</name>
    <name type="common">Red tide dinoflagellate</name>
    <name type="synonym">Gonyaulax catenella</name>
    <dbReference type="NCBI Taxonomy" id="2925"/>
    <lineage>
        <taxon>Eukaryota</taxon>
        <taxon>Sar</taxon>
        <taxon>Alveolata</taxon>
        <taxon>Dinophyceae</taxon>
        <taxon>Gonyaulacales</taxon>
        <taxon>Pyrocystaceae</taxon>
        <taxon>Alexandrium</taxon>
    </lineage>
</organism>
<evidence type="ECO:0000256" key="6">
    <source>
        <dbReference type="ARBA" id="ARBA00023128"/>
    </source>
</evidence>
<keyword evidence="3" id="KW-0812">Transmembrane</keyword>
<dbReference type="AlphaFoldDB" id="A0A7S1RQJ6"/>
<evidence type="ECO:0000256" key="5">
    <source>
        <dbReference type="ARBA" id="ARBA00022989"/>
    </source>
</evidence>
<name>A0A7S1RQJ6_ALECA</name>
<evidence type="ECO:0000256" key="3">
    <source>
        <dbReference type="ARBA" id="ARBA00022692"/>
    </source>
</evidence>
<comment type="similarity">
    <text evidence="2">Belongs to the MICOS complex subunit Mic60 family.</text>
</comment>
<sequence length="209" mass="22044">MAAALQGLPGAPRGALLRGSDFRPAKATGDGFVAHILATLPAATAQRCQSAPKSEQELVCEFEGHTRQLVAAALAPPSNGPLSYALGWSFARLYRLQPVGEAWLDARGDVLEGEHASPFDPAGPQTEAEVAKENLAALALAAGLLRCGRLHEAVARLEATLRGQCRELVEPWLAEARHTLLVRQAVRAIWARTLCLHNAVGGVVAVPTG</sequence>
<evidence type="ECO:0000313" key="8">
    <source>
        <dbReference type="EMBL" id="CAD9172780.1"/>
    </source>
</evidence>
<dbReference type="InterPro" id="IPR019133">
    <property type="entry name" value="MIC60"/>
</dbReference>
<reference evidence="8" key="1">
    <citation type="submission" date="2021-01" db="EMBL/GenBank/DDBJ databases">
        <authorList>
            <person name="Corre E."/>
            <person name="Pelletier E."/>
            <person name="Niang G."/>
            <person name="Scheremetjew M."/>
            <person name="Finn R."/>
            <person name="Kale V."/>
            <person name="Holt S."/>
            <person name="Cochrane G."/>
            <person name="Meng A."/>
            <person name="Brown T."/>
            <person name="Cohen L."/>
        </authorList>
    </citation>
    <scope>NUCLEOTIDE SEQUENCE</scope>
    <source>
        <strain evidence="8">OF101</strain>
    </source>
</reference>
<keyword evidence="5" id="KW-1133">Transmembrane helix</keyword>
<dbReference type="GO" id="GO:0005743">
    <property type="term" value="C:mitochondrial inner membrane"/>
    <property type="evidence" value="ECO:0007669"/>
    <property type="project" value="UniProtKB-SubCell"/>
</dbReference>
<protein>
    <submittedName>
        <fullName evidence="8">Uncharacterized protein</fullName>
    </submittedName>
</protein>
<proteinExistence type="inferred from homology"/>
<keyword evidence="6" id="KW-0496">Mitochondrion</keyword>
<accession>A0A7S1RQJ6</accession>
<dbReference type="EMBL" id="HBGE01083079">
    <property type="protein sequence ID" value="CAD9172780.1"/>
    <property type="molecule type" value="Transcribed_RNA"/>
</dbReference>
<keyword evidence="7" id="KW-0472">Membrane</keyword>